<keyword evidence="2" id="KW-0378">Hydrolase</keyword>
<name>A0ABX0Y478_9ACTN</name>
<dbReference type="GO" id="GO:0004519">
    <property type="term" value="F:endonuclease activity"/>
    <property type="evidence" value="ECO:0007669"/>
    <property type="project" value="UniProtKB-KW"/>
</dbReference>
<feature type="domain" description="HNH nuclease" evidence="1">
    <location>
        <begin position="53"/>
        <end position="94"/>
    </location>
</feature>
<sequence length="164" mass="18615">MLADITGLSRHFTPDSLRAHLLERATRTPDGCLIVHGYGARRGTYQKVAGRAWAHIAAYVVFVGGYDPALDIDHTCGVKDCIEPTHLRQVTHAERCRDRRQRPYCRNGHVREFDETTGRYRRGCRACNREAQRRWRQRQAAEVAHARATAGWRRGADVPPTGTP</sequence>
<dbReference type="InterPro" id="IPR003615">
    <property type="entry name" value="HNH_nuc"/>
</dbReference>
<proteinExistence type="predicted"/>
<evidence type="ECO:0000313" key="3">
    <source>
        <dbReference type="Proteomes" id="UP000722989"/>
    </source>
</evidence>
<dbReference type="EMBL" id="JAATVY010000016">
    <property type="protein sequence ID" value="NJC72124.1"/>
    <property type="molecule type" value="Genomic_DNA"/>
</dbReference>
<gene>
    <name evidence="2" type="ORF">HC031_20740</name>
</gene>
<keyword evidence="2" id="KW-0255">Endonuclease</keyword>
<dbReference type="InterPro" id="IPR044925">
    <property type="entry name" value="His-Me_finger_sf"/>
</dbReference>
<comment type="caution">
    <text evidence="2">The sequence shown here is derived from an EMBL/GenBank/DDBJ whole genome shotgun (WGS) entry which is preliminary data.</text>
</comment>
<evidence type="ECO:0000313" key="2">
    <source>
        <dbReference type="EMBL" id="NJC72124.1"/>
    </source>
</evidence>
<protein>
    <submittedName>
        <fullName evidence="2">HNH endonuclease</fullName>
    </submittedName>
</protein>
<dbReference type="RefSeq" id="WP_167927032.1">
    <property type="nucleotide sequence ID" value="NZ_JAATVY010000016.1"/>
</dbReference>
<reference evidence="2 3" key="1">
    <citation type="submission" date="2020-03" db="EMBL/GenBank/DDBJ databases">
        <title>WGS of the type strain of Planosporangium spp.</title>
        <authorList>
            <person name="Thawai C."/>
        </authorList>
    </citation>
    <scope>NUCLEOTIDE SEQUENCE [LARGE SCALE GENOMIC DNA]</scope>
    <source>
        <strain evidence="2 3">TBRC 5610</strain>
    </source>
</reference>
<dbReference type="SUPFAM" id="SSF54060">
    <property type="entry name" value="His-Me finger endonucleases"/>
    <property type="match status" value="1"/>
</dbReference>
<evidence type="ECO:0000259" key="1">
    <source>
        <dbReference type="Pfam" id="PF13392"/>
    </source>
</evidence>
<keyword evidence="2" id="KW-0540">Nuclease</keyword>
<organism evidence="2 3">
    <name type="scientific">Planosporangium thailandense</name>
    <dbReference type="NCBI Taxonomy" id="765197"/>
    <lineage>
        <taxon>Bacteria</taxon>
        <taxon>Bacillati</taxon>
        <taxon>Actinomycetota</taxon>
        <taxon>Actinomycetes</taxon>
        <taxon>Micromonosporales</taxon>
        <taxon>Micromonosporaceae</taxon>
        <taxon>Planosporangium</taxon>
    </lineage>
</organism>
<accession>A0ABX0Y478</accession>
<dbReference type="Proteomes" id="UP000722989">
    <property type="component" value="Unassembled WGS sequence"/>
</dbReference>
<keyword evidence="3" id="KW-1185">Reference proteome</keyword>
<dbReference type="Pfam" id="PF13392">
    <property type="entry name" value="HNH_3"/>
    <property type="match status" value="1"/>
</dbReference>